<reference evidence="3" key="2">
    <citation type="submission" date="2019-11" db="EMBL/GenBank/DDBJ databases">
        <title>Improved Assembly of Tolypothrix boutellei genome.</title>
        <authorList>
            <person name="Sarangi A.N."/>
            <person name="Mukherjee M."/>
            <person name="Ghosh S."/>
            <person name="Singh D."/>
            <person name="Das A."/>
            <person name="Kant S."/>
            <person name="Prusty A."/>
            <person name="Tripathy S."/>
        </authorList>
    </citation>
    <scope>NUCLEOTIDE SEQUENCE</scope>
    <source>
        <strain evidence="3">VB521301</strain>
    </source>
</reference>
<name>A0A8S9TDH2_9CYAN</name>
<dbReference type="InterPro" id="IPR017832">
    <property type="entry name" value="Glyco_trans_2_hopen-assoc_HpnB"/>
</dbReference>
<dbReference type="PANTHER" id="PTHR43646">
    <property type="entry name" value="GLYCOSYLTRANSFERASE"/>
    <property type="match status" value="1"/>
</dbReference>
<feature type="domain" description="Glycosyltransferase 2-like" evidence="2">
    <location>
        <begin position="48"/>
        <end position="226"/>
    </location>
</feature>
<keyword evidence="4" id="KW-1185">Reference proteome</keyword>
<comment type="caution">
    <text evidence="3">The sequence shown here is derived from an EMBL/GenBank/DDBJ whole genome shotgun (WGS) entry which is preliminary data.</text>
</comment>
<dbReference type="Gene3D" id="3.90.550.10">
    <property type="entry name" value="Spore Coat Polysaccharide Biosynthesis Protein SpsA, Chain A"/>
    <property type="match status" value="1"/>
</dbReference>
<dbReference type="RefSeq" id="WP_038081015.1">
    <property type="nucleotide sequence ID" value="NZ_JHEG04000001.1"/>
</dbReference>
<dbReference type="NCBIfam" id="TIGR03469">
    <property type="entry name" value="HpnB"/>
    <property type="match status" value="1"/>
</dbReference>
<dbReference type="EMBL" id="JHEG04000001">
    <property type="protein sequence ID" value="KAF3890365.1"/>
    <property type="molecule type" value="Genomic_DNA"/>
</dbReference>
<keyword evidence="1" id="KW-1133">Transmembrane helix</keyword>
<organism evidence="3 4">
    <name type="scientific">Tolypothrix bouteillei VB521301</name>
    <dbReference type="NCBI Taxonomy" id="1479485"/>
    <lineage>
        <taxon>Bacteria</taxon>
        <taxon>Bacillati</taxon>
        <taxon>Cyanobacteriota</taxon>
        <taxon>Cyanophyceae</taxon>
        <taxon>Nostocales</taxon>
        <taxon>Tolypothrichaceae</taxon>
        <taxon>Tolypothrix</taxon>
    </lineage>
</organism>
<feature type="transmembrane region" description="Helical" evidence="1">
    <location>
        <begin position="385"/>
        <end position="402"/>
    </location>
</feature>
<protein>
    <submittedName>
        <fullName evidence="3">Glycosyltransferase</fullName>
    </submittedName>
</protein>
<evidence type="ECO:0000313" key="3">
    <source>
        <dbReference type="EMBL" id="KAF3890365.1"/>
    </source>
</evidence>
<dbReference type="SUPFAM" id="SSF53448">
    <property type="entry name" value="Nucleotide-diphospho-sugar transferases"/>
    <property type="match status" value="1"/>
</dbReference>
<dbReference type="AlphaFoldDB" id="A0A8S9TDH2"/>
<keyword evidence="1" id="KW-0472">Membrane</keyword>
<evidence type="ECO:0000256" key="1">
    <source>
        <dbReference type="SAM" id="Phobius"/>
    </source>
</evidence>
<dbReference type="Proteomes" id="UP000029738">
    <property type="component" value="Unassembled WGS sequence"/>
</dbReference>
<proteinExistence type="predicted"/>
<feature type="transmembrane region" description="Helical" evidence="1">
    <location>
        <begin position="7"/>
        <end position="28"/>
    </location>
</feature>
<reference evidence="3" key="1">
    <citation type="journal article" date="2015" name="Genome Announc.">
        <title>Draft Genome Sequence of Tolypothrix boutellei Strain VB521301.</title>
        <authorList>
            <person name="Chandrababunaidu M.M."/>
            <person name="Singh D."/>
            <person name="Sen D."/>
            <person name="Bhan S."/>
            <person name="Das S."/>
            <person name="Gupta A."/>
            <person name="Adhikary S.P."/>
            <person name="Tripathy S."/>
        </authorList>
    </citation>
    <scope>NUCLEOTIDE SEQUENCE</scope>
    <source>
        <strain evidence="3">VB521301</strain>
    </source>
</reference>
<keyword evidence="1" id="KW-0812">Transmembrane</keyword>
<feature type="transmembrane region" description="Helical" evidence="1">
    <location>
        <begin position="322"/>
        <end position="342"/>
    </location>
</feature>
<feature type="transmembrane region" description="Helical" evidence="1">
    <location>
        <begin position="354"/>
        <end position="373"/>
    </location>
</feature>
<sequence>MSIEIGLWLSVLSLTIWIVLVGFWGQFWRCDQQLTGHETDLPIFPRVCVVVPARNEADLLPISLRSLLTQNYPGSLSVVLVDDRSTDGTASVAFNIANELNKTEQLKVLIAEPLPPGWTGKLWAIHQGLQYTETLKEPPDYFLLSDADIKHHVLNVRSLVVKAQQENLELVSLMVKLRCEHFWEKLLIPAFVFFFQKLYPFPWVNDPTKPTAAAAGGCILITREALYGIGGIESIRTALIDDCTLAQAVKKRRGAGEDKVDQGDKVENNPILSAPNPESPIPKTSLRGRIWLGLTHSTHSLRPYTSLETIWNMVARTAFTQLHYSLGMLIVTICGMILVYVVPPLCAISGAIAGNWLVAIVGLCGWLLMSYAYFPTVKFYGCSPLFAFCLSAIASLYTLMTLDSALRHWQKRGGAWKGRVYSH</sequence>
<dbReference type="InterPro" id="IPR029044">
    <property type="entry name" value="Nucleotide-diphossugar_trans"/>
</dbReference>
<evidence type="ECO:0000313" key="4">
    <source>
        <dbReference type="Proteomes" id="UP000029738"/>
    </source>
</evidence>
<evidence type="ECO:0000259" key="2">
    <source>
        <dbReference type="Pfam" id="PF00535"/>
    </source>
</evidence>
<dbReference type="PANTHER" id="PTHR43646:SF3">
    <property type="entry name" value="SLR1566 PROTEIN"/>
    <property type="match status" value="1"/>
</dbReference>
<dbReference type="InterPro" id="IPR001173">
    <property type="entry name" value="Glyco_trans_2-like"/>
</dbReference>
<gene>
    <name evidence="3" type="ORF">DA73_0400036645</name>
</gene>
<dbReference type="Pfam" id="PF00535">
    <property type="entry name" value="Glycos_transf_2"/>
    <property type="match status" value="1"/>
</dbReference>
<accession>A0A8S9TDH2</accession>